<feature type="coiled-coil region" evidence="2">
    <location>
        <begin position="162"/>
        <end position="259"/>
    </location>
</feature>
<reference evidence="3 4" key="1">
    <citation type="submission" date="2018-04" db="EMBL/GenBank/DDBJ databases">
        <title>Complete genome sequence of Hydrogenophilus thermoluteolus TH-1.</title>
        <authorList>
            <person name="Arai H."/>
        </authorList>
    </citation>
    <scope>NUCLEOTIDE SEQUENCE [LARGE SCALE GENOMIC DNA]</scope>
    <source>
        <strain evidence="3 4">TH-1</strain>
    </source>
</reference>
<gene>
    <name evidence="3" type="ORF">HPTL_0661</name>
</gene>
<evidence type="ECO:0000256" key="1">
    <source>
        <dbReference type="ARBA" id="ARBA00007189"/>
    </source>
</evidence>
<protein>
    <recommendedName>
        <fullName evidence="5">DUF2325 domain-containing protein</fullName>
    </recommendedName>
</protein>
<dbReference type="Pfam" id="PF10087">
    <property type="entry name" value="DUF2325"/>
    <property type="match status" value="1"/>
</dbReference>
<sequence length="422" mass="47530">MDRSTASLPMSSVMVGVRKGRKRLWELEEKLLCPVIGSCLTVAEVAKLLKRFGYVSGKTHAFEVHVTAVGLAKTRNEVSERLHRRLDEKWRVALTQIAQIKNDEALCSYWTESFARGEVAGAFWAVVTHPSVTPELAHRCYEDLHMLSHQIGAGLAADVRRLKWLEEERTRLVQENQKLQTRVHDLSQQLGERAQALLNLKAQVDRAEEARERLIQKWRAECEMLRDAAAEGGKALARIESLKARVDTLEAELVTVLRDRDFWREEAETIRQEHAVLEQILVSQQTGSVSTSFCANEAECDACQYRYRCVLCVGGRTNLTPHLRDLAKRFGLEVRFHDGGLEDALQRLPEQLKGVDAVMVTVGAVSHQAYYRVKHFCKQLGKPCLLVRNASVGSFAVAIHSLLYGDIDQATQGLPAVKRLTN</sequence>
<dbReference type="KEGG" id="htl:HPTL_0661"/>
<name>A0A2Z6DX72_HYDTE</name>
<comment type="similarity">
    <text evidence="1">Belongs to the UPF0751 family.</text>
</comment>
<evidence type="ECO:0000256" key="2">
    <source>
        <dbReference type="SAM" id="Coils"/>
    </source>
</evidence>
<dbReference type="OrthoDB" id="5296275at2"/>
<dbReference type="Proteomes" id="UP000262004">
    <property type="component" value="Chromosome"/>
</dbReference>
<evidence type="ECO:0000313" key="4">
    <source>
        <dbReference type="Proteomes" id="UP000262004"/>
    </source>
</evidence>
<dbReference type="InterPro" id="IPR016772">
    <property type="entry name" value="UCP020408"/>
</dbReference>
<evidence type="ECO:0000313" key="3">
    <source>
        <dbReference type="EMBL" id="BBD76929.1"/>
    </source>
</evidence>
<keyword evidence="2" id="KW-0175">Coiled coil</keyword>
<dbReference type="EMBL" id="AP018558">
    <property type="protein sequence ID" value="BBD76929.1"/>
    <property type="molecule type" value="Genomic_DNA"/>
</dbReference>
<dbReference type="AlphaFoldDB" id="A0A2Z6DX72"/>
<proteinExistence type="inferred from homology"/>
<organism evidence="3 4">
    <name type="scientific">Hydrogenophilus thermoluteolus</name>
    <name type="common">Pseudomonas hydrogenothermophila</name>
    <dbReference type="NCBI Taxonomy" id="297"/>
    <lineage>
        <taxon>Bacteria</taxon>
        <taxon>Pseudomonadati</taxon>
        <taxon>Pseudomonadota</taxon>
        <taxon>Hydrogenophilia</taxon>
        <taxon>Hydrogenophilales</taxon>
        <taxon>Hydrogenophilaceae</taxon>
        <taxon>Hydrogenophilus</taxon>
    </lineage>
</organism>
<evidence type="ECO:0008006" key="5">
    <source>
        <dbReference type="Google" id="ProtNLM"/>
    </source>
</evidence>
<accession>A0A2Z6DX72</accession>
<keyword evidence="4" id="KW-1185">Reference proteome</keyword>